<dbReference type="InterPro" id="IPR021148">
    <property type="entry name" value="Polysacc_synth_dom"/>
</dbReference>
<dbReference type="Pfam" id="PF04669">
    <property type="entry name" value="PBDC1"/>
    <property type="match status" value="1"/>
</dbReference>
<keyword evidence="3" id="KW-1185">Reference proteome</keyword>
<dbReference type="Gene3D" id="1.10.3560.10">
    <property type="entry name" value="yst0336 like domain"/>
    <property type="match status" value="1"/>
</dbReference>
<dbReference type="Proteomes" id="UP001211065">
    <property type="component" value="Unassembled WGS sequence"/>
</dbReference>
<evidence type="ECO:0000313" key="3">
    <source>
        <dbReference type="Proteomes" id="UP001211065"/>
    </source>
</evidence>
<sequence>MDINDLGFGENAVPLPSNFDVEKDGNNLEEIEKQWAVKAFHHAETYENLIKKVDGKKLKLTKDDLKLYKEFREAFPDLNIAQLDQERDFGGSLNKEKWRNYIVSYEKTIEDYNFGTLLRLNSSLGYHDNGVDNTMFATRLQFLAIEVARNMEGLNSKMLLS</sequence>
<feature type="domain" description="Polysaccharide biosynthesis" evidence="1">
    <location>
        <begin position="31"/>
        <end position="158"/>
    </location>
</feature>
<gene>
    <name evidence="2" type="ORF">HK099_004889</name>
</gene>
<reference evidence="2" key="1">
    <citation type="submission" date="2020-05" db="EMBL/GenBank/DDBJ databases">
        <title>Phylogenomic resolution of chytrid fungi.</title>
        <authorList>
            <person name="Stajich J.E."/>
            <person name="Amses K."/>
            <person name="Simmons R."/>
            <person name="Seto K."/>
            <person name="Myers J."/>
            <person name="Bonds A."/>
            <person name="Quandt C.A."/>
            <person name="Barry K."/>
            <person name="Liu P."/>
            <person name="Grigoriev I."/>
            <person name="Longcore J.E."/>
            <person name="James T.Y."/>
        </authorList>
    </citation>
    <scope>NUCLEOTIDE SEQUENCE</scope>
    <source>
        <strain evidence="2">JEL0476</strain>
    </source>
</reference>
<dbReference type="InterPro" id="IPR008476">
    <property type="entry name" value="PBDC1_metazoa/fungi"/>
</dbReference>
<dbReference type="InterPro" id="IPR023139">
    <property type="entry name" value="PBDC1-like_dom_sf"/>
</dbReference>
<dbReference type="GO" id="GO:0005737">
    <property type="term" value="C:cytoplasm"/>
    <property type="evidence" value="ECO:0007669"/>
    <property type="project" value="TreeGrafter"/>
</dbReference>
<evidence type="ECO:0000259" key="1">
    <source>
        <dbReference type="Pfam" id="PF04669"/>
    </source>
</evidence>
<dbReference type="EMBL" id="JADGJW010000036">
    <property type="protein sequence ID" value="KAJ3226436.1"/>
    <property type="molecule type" value="Genomic_DNA"/>
</dbReference>
<accession>A0AAD5U9A2</accession>
<organism evidence="2 3">
    <name type="scientific">Clydaea vesicula</name>
    <dbReference type="NCBI Taxonomy" id="447962"/>
    <lineage>
        <taxon>Eukaryota</taxon>
        <taxon>Fungi</taxon>
        <taxon>Fungi incertae sedis</taxon>
        <taxon>Chytridiomycota</taxon>
        <taxon>Chytridiomycota incertae sedis</taxon>
        <taxon>Chytridiomycetes</taxon>
        <taxon>Lobulomycetales</taxon>
        <taxon>Lobulomycetaceae</taxon>
        <taxon>Clydaea</taxon>
    </lineage>
</organism>
<dbReference type="AlphaFoldDB" id="A0AAD5U9A2"/>
<dbReference type="PANTHER" id="PTHR13410:SF9">
    <property type="entry name" value="PROTEIN PBDC1"/>
    <property type="match status" value="1"/>
</dbReference>
<evidence type="ECO:0000313" key="2">
    <source>
        <dbReference type="EMBL" id="KAJ3226436.1"/>
    </source>
</evidence>
<proteinExistence type="predicted"/>
<protein>
    <recommendedName>
        <fullName evidence="1">Polysaccharide biosynthesis domain-containing protein</fullName>
    </recommendedName>
</protein>
<dbReference type="PANTHER" id="PTHR13410">
    <property type="entry name" value="PROTEIN PBDC1"/>
    <property type="match status" value="1"/>
</dbReference>
<name>A0AAD5U9A2_9FUNG</name>
<comment type="caution">
    <text evidence="2">The sequence shown here is derived from an EMBL/GenBank/DDBJ whole genome shotgun (WGS) entry which is preliminary data.</text>
</comment>